<sequence length="325" mass="36072">MSSSSPKLPRTAISAATPTASQATLNVDDDDLDREFAVGAIVFQPCKITRQQRAYRVLELPHRISYPEDGDDLSFVRYLLPVEFLDITPEHTGGIHDARPAGQYRIGKVRTGLEFKVDTFRGVRDVTSLAVYPIVHHPSAGTLKHTLATRGKQWRDLCEGGIQLMKFTGLEARLIFIHYPDPAREFLSECSQVEQSDVVLDHRGYFAMNPQAKIPLGEHIKAAEGRGPQDKVCDDDWLLAPTIVYGYSVSERQWGEHNHMCLSCKVQLTTRTTSAAYDVSGDFKKHPKDSAILTDGNFAPAPACRDAPLFDISDFSQPELFGPAS</sequence>
<dbReference type="PANTHER" id="PTHR46411">
    <property type="entry name" value="FAMILY ATPASE, PUTATIVE-RELATED"/>
    <property type="match status" value="1"/>
</dbReference>
<dbReference type="STRING" id="139420.A0A371DIL3"/>
<dbReference type="EMBL" id="KZ857391">
    <property type="protein sequence ID" value="RDX52367.1"/>
    <property type="molecule type" value="Genomic_DNA"/>
</dbReference>
<accession>A0A371DIL3</accession>
<protein>
    <submittedName>
        <fullName evidence="1">Uncharacterized protein</fullName>
    </submittedName>
</protein>
<proteinExistence type="predicted"/>
<dbReference type="PANTHER" id="PTHR46411:SF3">
    <property type="entry name" value="AAA+ ATPASE DOMAIN-CONTAINING PROTEIN"/>
    <property type="match status" value="1"/>
</dbReference>
<evidence type="ECO:0000313" key="2">
    <source>
        <dbReference type="Proteomes" id="UP000256964"/>
    </source>
</evidence>
<dbReference type="Proteomes" id="UP000256964">
    <property type="component" value="Unassembled WGS sequence"/>
</dbReference>
<dbReference type="OrthoDB" id="10042665at2759"/>
<organism evidence="1 2">
    <name type="scientific">Lentinus brumalis</name>
    <dbReference type="NCBI Taxonomy" id="2498619"/>
    <lineage>
        <taxon>Eukaryota</taxon>
        <taxon>Fungi</taxon>
        <taxon>Dikarya</taxon>
        <taxon>Basidiomycota</taxon>
        <taxon>Agaricomycotina</taxon>
        <taxon>Agaricomycetes</taxon>
        <taxon>Polyporales</taxon>
        <taxon>Polyporaceae</taxon>
        <taxon>Lentinus</taxon>
    </lineage>
</organism>
<dbReference type="AlphaFoldDB" id="A0A371DIL3"/>
<gene>
    <name evidence="1" type="ORF">OH76DRAFT_1400748</name>
</gene>
<keyword evidence="2" id="KW-1185">Reference proteome</keyword>
<evidence type="ECO:0000313" key="1">
    <source>
        <dbReference type="EMBL" id="RDX52367.1"/>
    </source>
</evidence>
<name>A0A371DIL3_9APHY</name>
<reference evidence="1 2" key="1">
    <citation type="journal article" date="2018" name="Biotechnol. Biofuels">
        <title>Integrative visual omics of the white-rot fungus Polyporus brumalis exposes the biotechnological potential of its oxidative enzymes for delignifying raw plant biomass.</title>
        <authorList>
            <person name="Miyauchi S."/>
            <person name="Rancon A."/>
            <person name="Drula E."/>
            <person name="Hage H."/>
            <person name="Chaduli D."/>
            <person name="Favel A."/>
            <person name="Grisel S."/>
            <person name="Henrissat B."/>
            <person name="Herpoel-Gimbert I."/>
            <person name="Ruiz-Duenas F.J."/>
            <person name="Chevret D."/>
            <person name="Hainaut M."/>
            <person name="Lin J."/>
            <person name="Wang M."/>
            <person name="Pangilinan J."/>
            <person name="Lipzen A."/>
            <person name="Lesage-Meessen L."/>
            <person name="Navarro D."/>
            <person name="Riley R."/>
            <person name="Grigoriev I.V."/>
            <person name="Zhou S."/>
            <person name="Raouche S."/>
            <person name="Rosso M.N."/>
        </authorList>
    </citation>
    <scope>NUCLEOTIDE SEQUENCE [LARGE SCALE GENOMIC DNA]</scope>
    <source>
        <strain evidence="1 2">BRFM 1820</strain>
    </source>
</reference>